<gene>
    <name evidence="1" type="ORF">QMA06_03300</name>
</gene>
<organism evidence="1 2">
    <name type="scientific">Winogradskyella bathintestinalis</name>
    <dbReference type="NCBI Taxonomy" id="3035208"/>
    <lineage>
        <taxon>Bacteria</taxon>
        <taxon>Pseudomonadati</taxon>
        <taxon>Bacteroidota</taxon>
        <taxon>Flavobacteriia</taxon>
        <taxon>Flavobacteriales</taxon>
        <taxon>Flavobacteriaceae</taxon>
        <taxon>Winogradskyella</taxon>
    </lineage>
</organism>
<reference evidence="1 2" key="1">
    <citation type="journal article" date="2023" name="Int. J. Syst. Evol. Microbiol.">
        <title>Winogradskyella bathintestinalis sp. nov., isolated from the intestine of the deep-sea loosejaw dragonfish, Malacosteus niger.</title>
        <authorList>
            <person name="Uniacke-Lowe S."/>
            <person name="Johnson C.N."/>
            <person name="Stanton C."/>
            <person name="Hill C."/>
            <person name="Ross P."/>
        </authorList>
    </citation>
    <scope>NUCLEOTIDE SEQUENCE [LARGE SCALE GENOMIC DNA]</scope>
    <source>
        <strain evidence="1 2">APC 3343</strain>
    </source>
</reference>
<evidence type="ECO:0000313" key="1">
    <source>
        <dbReference type="EMBL" id="MDN3491733.1"/>
    </source>
</evidence>
<name>A0ABT7ZRX0_9FLAO</name>
<keyword evidence="2" id="KW-1185">Reference proteome</keyword>
<comment type="caution">
    <text evidence="1">The sequence shown here is derived from an EMBL/GenBank/DDBJ whole genome shotgun (WGS) entry which is preliminary data.</text>
</comment>
<accession>A0ABT7ZRX0</accession>
<dbReference type="EMBL" id="JASDDK010000001">
    <property type="protein sequence ID" value="MDN3491733.1"/>
    <property type="molecule type" value="Genomic_DNA"/>
</dbReference>
<evidence type="ECO:0000313" key="2">
    <source>
        <dbReference type="Proteomes" id="UP001231197"/>
    </source>
</evidence>
<dbReference type="RefSeq" id="WP_290205425.1">
    <property type="nucleotide sequence ID" value="NZ_JASDDK010000001.1"/>
</dbReference>
<sequence length="202" mass="24298">MKNSIFILFILLSLKGFSQDITVDGNFRFEFKKAIKNSRHFEVHNSGYFVQANKNQKKIQVRFKIKSKSKKKEYFDPNKFYLVSDEYKQRLRPVDMKHNHAMGTFLGFKRLIDEKPKDKKTYWYSYKPSTKDSFVDYKIDGYEDVDNCINFGTERRPKIKSIYFDYKKIKSNTVDIYFIVPKNFKRGKIYFGNELLKEFNVK</sequence>
<dbReference type="Proteomes" id="UP001231197">
    <property type="component" value="Unassembled WGS sequence"/>
</dbReference>
<protein>
    <recommendedName>
        <fullName evidence="3">DUF3108 domain-containing protein</fullName>
    </recommendedName>
</protein>
<proteinExistence type="predicted"/>
<evidence type="ECO:0008006" key="3">
    <source>
        <dbReference type="Google" id="ProtNLM"/>
    </source>
</evidence>